<evidence type="ECO:0000256" key="6">
    <source>
        <dbReference type="SAM" id="MobiDB-lite"/>
    </source>
</evidence>
<dbReference type="GO" id="GO:0045296">
    <property type="term" value="F:cadherin binding"/>
    <property type="evidence" value="ECO:0007669"/>
    <property type="project" value="TreeGrafter"/>
</dbReference>
<feature type="compositionally biased region" description="Polar residues" evidence="6">
    <location>
        <begin position="1400"/>
        <end position="1409"/>
    </location>
</feature>
<keyword evidence="3 5" id="KW-0106">Calcium</keyword>
<dbReference type="STRING" id="147828.A0A4S2LF87"/>
<dbReference type="GO" id="GO:0007156">
    <property type="term" value="P:homophilic cell adhesion via plasma membrane adhesion molecules"/>
    <property type="evidence" value="ECO:0007669"/>
    <property type="project" value="InterPro"/>
</dbReference>
<evidence type="ECO:0000259" key="8">
    <source>
        <dbReference type="PROSITE" id="PS50268"/>
    </source>
</evidence>
<dbReference type="EMBL" id="SJOL01009025">
    <property type="protein sequence ID" value="TGZ59006.1"/>
    <property type="molecule type" value="Genomic_DNA"/>
</dbReference>
<proteinExistence type="predicted"/>
<feature type="domain" description="Cadherin" evidence="8">
    <location>
        <begin position="804"/>
        <end position="926"/>
    </location>
</feature>
<comment type="caution">
    <text evidence="9">The sequence shown here is derived from an EMBL/GenBank/DDBJ whole genome shotgun (WGS) entry which is preliminary data.</text>
</comment>
<gene>
    <name evidence="9" type="ORF">CRM22_009312</name>
</gene>
<dbReference type="SMART" id="SM00112">
    <property type="entry name" value="CA"/>
    <property type="match status" value="6"/>
</dbReference>
<evidence type="ECO:0000256" key="4">
    <source>
        <dbReference type="ARBA" id="ARBA00023136"/>
    </source>
</evidence>
<keyword evidence="7" id="KW-1133">Transmembrane helix</keyword>
<keyword evidence="7" id="KW-0812">Transmembrane</keyword>
<dbReference type="PROSITE" id="PS51257">
    <property type="entry name" value="PROKAR_LIPOPROTEIN"/>
    <property type="match status" value="1"/>
</dbReference>
<dbReference type="GO" id="GO:0005509">
    <property type="term" value="F:calcium ion binding"/>
    <property type="evidence" value="ECO:0007669"/>
    <property type="project" value="UniProtKB-UniRule"/>
</dbReference>
<keyword evidence="2" id="KW-0677">Repeat</keyword>
<feature type="region of interest" description="Disordered" evidence="6">
    <location>
        <begin position="1097"/>
        <end position="1125"/>
    </location>
</feature>
<dbReference type="Gene3D" id="2.60.40.60">
    <property type="entry name" value="Cadherins"/>
    <property type="match status" value="7"/>
</dbReference>
<dbReference type="CDD" id="cd11304">
    <property type="entry name" value="Cadherin_repeat"/>
    <property type="match status" value="6"/>
</dbReference>
<dbReference type="PROSITE" id="PS50268">
    <property type="entry name" value="CADHERIN_2"/>
    <property type="match status" value="7"/>
</dbReference>
<dbReference type="Pfam" id="PF00028">
    <property type="entry name" value="Cadherin"/>
    <property type="match status" value="2"/>
</dbReference>
<dbReference type="PANTHER" id="PTHR24027">
    <property type="entry name" value="CADHERIN-23"/>
    <property type="match status" value="1"/>
</dbReference>
<evidence type="ECO:0000256" key="7">
    <source>
        <dbReference type="SAM" id="Phobius"/>
    </source>
</evidence>
<dbReference type="OrthoDB" id="6252479at2759"/>
<evidence type="ECO:0000313" key="9">
    <source>
        <dbReference type="EMBL" id="TGZ59007.1"/>
    </source>
</evidence>
<evidence type="ECO:0000256" key="3">
    <source>
        <dbReference type="ARBA" id="ARBA00022837"/>
    </source>
</evidence>
<feature type="domain" description="Cadherin" evidence="8">
    <location>
        <begin position="509"/>
        <end position="675"/>
    </location>
</feature>
<feature type="domain" description="Cadherin" evidence="8">
    <location>
        <begin position="365"/>
        <end position="484"/>
    </location>
</feature>
<dbReference type="PROSITE" id="PS00232">
    <property type="entry name" value="CADHERIN_1"/>
    <property type="match status" value="4"/>
</dbReference>
<feature type="domain" description="Cadherin" evidence="8">
    <location>
        <begin position="953"/>
        <end position="1068"/>
    </location>
</feature>
<dbReference type="GO" id="GO:0008013">
    <property type="term" value="F:beta-catenin binding"/>
    <property type="evidence" value="ECO:0007669"/>
    <property type="project" value="TreeGrafter"/>
</dbReference>
<dbReference type="SUPFAM" id="SSF49313">
    <property type="entry name" value="Cadherin-like"/>
    <property type="match status" value="5"/>
</dbReference>
<feature type="domain" description="Cadherin" evidence="8">
    <location>
        <begin position="676"/>
        <end position="796"/>
    </location>
</feature>
<organism evidence="9 10">
    <name type="scientific">Opisthorchis felineus</name>
    <dbReference type="NCBI Taxonomy" id="147828"/>
    <lineage>
        <taxon>Eukaryota</taxon>
        <taxon>Metazoa</taxon>
        <taxon>Spiralia</taxon>
        <taxon>Lophotrochozoa</taxon>
        <taxon>Platyhelminthes</taxon>
        <taxon>Trematoda</taxon>
        <taxon>Digenea</taxon>
        <taxon>Opisthorchiida</taxon>
        <taxon>Opisthorchiata</taxon>
        <taxon>Opisthorchiidae</taxon>
        <taxon>Opisthorchis</taxon>
    </lineage>
</organism>
<dbReference type="GO" id="GO:0016342">
    <property type="term" value="C:catenin complex"/>
    <property type="evidence" value="ECO:0007669"/>
    <property type="project" value="TreeGrafter"/>
</dbReference>
<dbReference type="InterPro" id="IPR020894">
    <property type="entry name" value="Cadherin_CS"/>
</dbReference>
<protein>
    <recommendedName>
        <fullName evidence="8">Cadherin domain-containing protein</fullName>
    </recommendedName>
</protein>
<dbReference type="Proteomes" id="UP000308267">
    <property type="component" value="Unassembled WGS sequence"/>
</dbReference>
<dbReference type="PANTHER" id="PTHR24027:SF423">
    <property type="entry name" value="PROTOCADHERIN-16"/>
    <property type="match status" value="1"/>
</dbReference>
<dbReference type="GO" id="GO:0016477">
    <property type="term" value="P:cell migration"/>
    <property type="evidence" value="ECO:0007669"/>
    <property type="project" value="TreeGrafter"/>
</dbReference>
<dbReference type="PRINTS" id="PR00205">
    <property type="entry name" value="CADHERIN"/>
</dbReference>
<accession>A0A4S2LF87</accession>
<dbReference type="InterPro" id="IPR015919">
    <property type="entry name" value="Cadherin-like_sf"/>
</dbReference>
<keyword evidence="4 7" id="KW-0472">Membrane</keyword>
<sequence length="1503" mass="167008">MHRLQAGFAINTITLIACIELRRLVARGAGLHTVCVVSEECAIGTVVCDMSPLLKDFGIDVQTRDDTREEAASDRGPLVTIISDSQTFSLVGTNLVTRGRVDREHYLTTKQCRMTPTPYEIGEPSDREEQANQIMCVITLELAVLRSRDETQPTFVHIPVRIEDINDNAPRFDQHTSGLWLQVDEDIASDSDAYLPIHQSSQMKVVVDDKNQLREVAILPLAIDVDYGFNGTVSYNLEGTDAKAFELDYGQSSENSDVSHSNSRISLDMLKRLRLLSRTELNHETKTEHHFLLVARDNCETESARHSTQLPIFILVREVNEYAPQFNLGVSEADKQNNHPDLFRDMARYHSSVLLECLENSSSNSFPKLAIDIPENMPVGSRIYRVVATDKDVYMDGDAGKKVGTERRSSEYSLASATDLKVRRYFRVGTTDGWITLIHQMDYETGPKMFEFQIIATDAGRPARTSTLGIIIRTTDVNDEAPIVEIRGITPLTKLNTASPGTLFGGSFASRFHILTVKENLPSWTFVAKISASDRDKGPAGEVACWLDEPPVMMMKTPADQTSFENTLGKQTAFLLKPVSSKEITTSLNAPSSTFAADVNPTGRRSADYVLVTNRLLDREEQEVYLLAVICHDHGDSGDGSSGLQAVKLHEARRLSSTSLVKIFVLDENDNGPRFVSHNQNIQVPENTVHGTRLIQLKSVDKDAPGPGSQTLYRFAGQNDLTGQNNTDFDGEIFKNYFEIEESTGWIRAGKLPLDRETHDAWRIPVVAFDAEFPNRTSLAWVNVKVSDVNDNAPRLVSNTTFWIEEEMGSGPSIANYQSTWYTNRQIFVGHLKAEDADLNDNGRVTFILPDSQSIQNHSACNLRWFLRSDGNLFVYPGANATIDREQQNVYFLPVVLRDHGINVSLSFSTTLTVKVLDKNDNAPNFIRPPSNRIDSSLIDQTLGLPYQSPGSMLPVATLRLPEATSPGTVVYTALATDPDESENGRVVYALEVYLGVWQLMNSRKPYLNQTNMSSNNRQLVIDRNSGEIRLNQRIHASDLKRPDKFVIFAEDCGTPARQSYAFLHVEIESELAGSVERTNSGLTKLVNFNEPAVYNESDKGRRNKLSSNPRPEEHMHTGTSHVPLVTERRGPGLRLVDNPPYKRTAGAIITWNSELVTGLGIGLLIVILLCLLLLVTYALHGTKLVPNRLRRPAGSTHGFKLGKMPIRTGIPSDTKAERAKRISPRCNQGKLHGIHKALGSVFNSKSPHNQGANEDSASVYVQDSASRTESVTASVHPATILHPTYIRGGSPDSVDYIKRGLPKESTQWLVRTLPRDGLMSPGSTYVYASNFLVDKNRLVNECSVCNDTRAKVPLNEHYTALSEDILSEGYCKQKRLDSYQTLQPDTIVLSMHSPRDSPNENGFQSTKPAKSPRVTFYDQGESEEALLTANSSLHNTSFSSPHSVVPRQHPHSQCLHTNTGGTKVNQIKLASQPHTANLVLMEEKSPEVVIHCHKPENQSSFV</sequence>
<feature type="domain" description="Cadherin" evidence="8">
    <location>
        <begin position="126"/>
        <end position="172"/>
    </location>
</feature>
<comment type="subcellular location">
    <subcellularLocation>
        <location evidence="1">Membrane</location>
    </subcellularLocation>
</comment>
<feature type="region of interest" description="Disordered" evidence="6">
    <location>
        <begin position="1394"/>
        <end position="1414"/>
    </location>
</feature>
<reference evidence="9 10" key="1">
    <citation type="journal article" date="2019" name="BMC Genomics">
        <title>New insights from Opisthorchis felineus genome: update on genomics of the epidemiologically important liver flukes.</title>
        <authorList>
            <person name="Ershov N.I."/>
            <person name="Mordvinov V.A."/>
            <person name="Prokhortchouk E.B."/>
            <person name="Pakharukova M.Y."/>
            <person name="Gunbin K.V."/>
            <person name="Ustyantsev K."/>
            <person name="Genaev M.A."/>
            <person name="Blinov A.G."/>
            <person name="Mazur A."/>
            <person name="Boulygina E."/>
            <person name="Tsygankova S."/>
            <person name="Khrameeva E."/>
            <person name="Chekanov N."/>
            <person name="Fan G."/>
            <person name="Xiao A."/>
            <person name="Zhang H."/>
            <person name="Xu X."/>
            <person name="Yang H."/>
            <person name="Solovyev V."/>
            <person name="Lee S.M."/>
            <person name="Liu X."/>
            <person name="Afonnikov D.A."/>
            <person name="Skryabin K.G."/>
        </authorList>
    </citation>
    <scope>NUCLEOTIDE SEQUENCE [LARGE SCALE GENOMIC DNA]</scope>
    <source>
        <strain evidence="9">AK-0245</strain>
        <tissue evidence="9">Whole organism</tissue>
    </source>
</reference>
<evidence type="ECO:0000256" key="2">
    <source>
        <dbReference type="ARBA" id="ARBA00022737"/>
    </source>
</evidence>
<evidence type="ECO:0000256" key="5">
    <source>
        <dbReference type="PROSITE-ProRule" id="PRU00043"/>
    </source>
</evidence>
<feature type="domain" description="Cadherin" evidence="8">
    <location>
        <begin position="222"/>
        <end position="326"/>
    </location>
</feature>
<keyword evidence="10" id="KW-1185">Reference proteome</keyword>
<evidence type="ECO:0000313" key="10">
    <source>
        <dbReference type="Proteomes" id="UP000308267"/>
    </source>
</evidence>
<dbReference type="InterPro" id="IPR002126">
    <property type="entry name" value="Cadherin-like_dom"/>
</dbReference>
<dbReference type="InterPro" id="IPR039808">
    <property type="entry name" value="Cadherin"/>
</dbReference>
<feature type="transmembrane region" description="Helical" evidence="7">
    <location>
        <begin position="1160"/>
        <end position="1181"/>
    </location>
</feature>
<name>A0A4S2LF87_OPIFE</name>
<evidence type="ECO:0000256" key="1">
    <source>
        <dbReference type="ARBA" id="ARBA00004370"/>
    </source>
</evidence>
<dbReference type="EMBL" id="SJOL01009025">
    <property type="protein sequence ID" value="TGZ59007.1"/>
    <property type="molecule type" value="Genomic_DNA"/>
</dbReference>